<dbReference type="OrthoDB" id="3687641at2759"/>
<dbReference type="GO" id="GO:0043386">
    <property type="term" value="P:mycotoxin biosynthetic process"/>
    <property type="evidence" value="ECO:0007669"/>
    <property type="project" value="InterPro"/>
</dbReference>
<reference evidence="4" key="1">
    <citation type="journal article" date="2014" name="Proc. Natl. Acad. Sci. U.S.A.">
        <title>Extensive sampling of basidiomycete genomes demonstrates inadequacy of the white-rot/brown-rot paradigm for wood decay fungi.</title>
        <authorList>
            <person name="Riley R."/>
            <person name="Salamov A.A."/>
            <person name="Brown D.W."/>
            <person name="Nagy L.G."/>
            <person name="Floudas D."/>
            <person name="Held B.W."/>
            <person name="Levasseur A."/>
            <person name="Lombard V."/>
            <person name="Morin E."/>
            <person name="Otillar R."/>
            <person name="Lindquist E.A."/>
            <person name="Sun H."/>
            <person name="LaButti K.M."/>
            <person name="Schmutz J."/>
            <person name="Jabbour D."/>
            <person name="Luo H."/>
            <person name="Baker S.E."/>
            <person name="Pisabarro A.G."/>
            <person name="Walton J.D."/>
            <person name="Blanchette R.A."/>
            <person name="Henrissat B."/>
            <person name="Martin F."/>
            <person name="Cullen D."/>
            <person name="Hibbett D.S."/>
            <person name="Grigoriev I.V."/>
        </authorList>
    </citation>
    <scope>NUCLEOTIDE SEQUENCE [LARGE SCALE GENOMIC DNA]</scope>
    <source>
        <strain evidence="4">CBS 339.88</strain>
    </source>
</reference>
<accession>A0A067S797</accession>
<name>A0A067S797_GALM3</name>
<evidence type="ECO:0000256" key="1">
    <source>
        <dbReference type="ARBA" id="ARBA00004685"/>
    </source>
</evidence>
<evidence type="ECO:0000313" key="3">
    <source>
        <dbReference type="EMBL" id="KDR66681.1"/>
    </source>
</evidence>
<dbReference type="PANTHER" id="PTHR33365:SF4">
    <property type="entry name" value="CYCLOCHLOROTINE BIOSYNTHESIS PROTEIN O"/>
    <property type="match status" value="1"/>
</dbReference>
<proteinExistence type="inferred from homology"/>
<protein>
    <submittedName>
        <fullName evidence="3">Uncharacterized protein</fullName>
    </submittedName>
</protein>
<comment type="pathway">
    <text evidence="1">Mycotoxin biosynthesis.</text>
</comment>
<dbReference type="HOGENOM" id="CLU_042941_6_3_1"/>
<dbReference type="Pfam" id="PF11807">
    <property type="entry name" value="UstYa"/>
    <property type="match status" value="1"/>
</dbReference>
<organism evidence="3 4">
    <name type="scientific">Galerina marginata (strain CBS 339.88)</name>
    <dbReference type="NCBI Taxonomy" id="685588"/>
    <lineage>
        <taxon>Eukaryota</taxon>
        <taxon>Fungi</taxon>
        <taxon>Dikarya</taxon>
        <taxon>Basidiomycota</taxon>
        <taxon>Agaricomycotina</taxon>
        <taxon>Agaricomycetes</taxon>
        <taxon>Agaricomycetidae</taxon>
        <taxon>Agaricales</taxon>
        <taxon>Agaricineae</taxon>
        <taxon>Strophariaceae</taxon>
        <taxon>Galerina</taxon>
    </lineage>
</organism>
<dbReference type="EMBL" id="KL142421">
    <property type="protein sequence ID" value="KDR66681.1"/>
    <property type="molecule type" value="Genomic_DNA"/>
</dbReference>
<gene>
    <name evidence="3" type="ORF">GALMADRAFT_80543</name>
</gene>
<comment type="similarity">
    <text evidence="2">Belongs to the ustYa family.</text>
</comment>
<dbReference type="InterPro" id="IPR021765">
    <property type="entry name" value="UstYa-like"/>
</dbReference>
<feature type="non-terminal residue" evidence="3">
    <location>
        <position position="1"/>
    </location>
</feature>
<dbReference type="PANTHER" id="PTHR33365">
    <property type="entry name" value="YALI0B05434P"/>
    <property type="match status" value="1"/>
</dbReference>
<evidence type="ECO:0000313" key="4">
    <source>
        <dbReference type="Proteomes" id="UP000027222"/>
    </source>
</evidence>
<dbReference type="AlphaFoldDB" id="A0A067S797"/>
<sequence length="186" mass="21964">APAQGAVEYEIRTHYSNVGDDTSPFWKPLSPELDQQWEDLYNFGVSKIPKSKAALLPNKTAPIPGQEEFYIVMIDVFHELHCLNMIRQTLYPDYYPKMRWNSSEMPWHIGHCLDSIRQSLICSADVSVLVWQWNEELQKNIRRHDVPHTCRKFNKIQAWAKERELRQFDDTVYVKDDLVVPLYHSM</sequence>
<keyword evidence="4" id="KW-1185">Reference proteome</keyword>
<evidence type="ECO:0000256" key="2">
    <source>
        <dbReference type="ARBA" id="ARBA00035112"/>
    </source>
</evidence>
<dbReference type="Proteomes" id="UP000027222">
    <property type="component" value="Unassembled WGS sequence"/>
</dbReference>
<dbReference type="STRING" id="685588.A0A067S797"/>